<protein>
    <recommendedName>
        <fullName evidence="2">DDE-1 domain-containing protein</fullName>
    </recommendedName>
</protein>
<evidence type="ECO:0000313" key="3">
    <source>
        <dbReference type="EMBL" id="CAH1992103.1"/>
    </source>
</evidence>
<dbReference type="InterPro" id="IPR004875">
    <property type="entry name" value="DDE_SF_endonuclease_dom"/>
</dbReference>
<dbReference type="EMBL" id="CAKOFQ010007135">
    <property type="protein sequence ID" value="CAH1992103.1"/>
    <property type="molecule type" value="Genomic_DNA"/>
</dbReference>
<accession>A0A9P0PPJ2</accession>
<dbReference type="Pfam" id="PF03184">
    <property type="entry name" value="DDE_1"/>
    <property type="match status" value="1"/>
</dbReference>
<dbReference type="PANTHER" id="PTHR19303:SF74">
    <property type="entry name" value="POGO TRANSPOSABLE ELEMENT WITH KRAB DOMAIN"/>
    <property type="match status" value="1"/>
</dbReference>
<feature type="compositionally biased region" description="Basic and acidic residues" evidence="1">
    <location>
        <begin position="256"/>
        <end position="273"/>
    </location>
</feature>
<dbReference type="GO" id="GO:0005634">
    <property type="term" value="C:nucleus"/>
    <property type="evidence" value="ECO:0007669"/>
    <property type="project" value="TreeGrafter"/>
</dbReference>
<dbReference type="InterPro" id="IPR050863">
    <property type="entry name" value="CenT-Element_Derived"/>
</dbReference>
<reference evidence="3" key="1">
    <citation type="submission" date="2022-03" db="EMBL/GenBank/DDBJ databases">
        <authorList>
            <person name="Sayadi A."/>
        </authorList>
    </citation>
    <scope>NUCLEOTIDE SEQUENCE</scope>
</reference>
<feature type="domain" description="DDE-1" evidence="2">
    <location>
        <begin position="54"/>
        <end position="194"/>
    </location>
</feature>
<name>A0A9P0PPJ2_ACAOB</name>
<organism evidence="3 4">
    <name type="scientific">Acanthoscelides obtectus</name>
    <name type="common">Bean weevil</name>
    <name type="synonym">Bruchus obtectus</name>
    <dbReference type="NCBI Taxonomy" id="200917"/>
    <lineage>
        <taxon>Eukaryota</taxon>
        <taxon>Metazoa</taxon>
        <taxon>Ecdysozoa</taxon>
        <taxon>Arthropoda</taxon>
        <taxon>Hexapoda</taxon>
        <taxon>Insecta</taxon>
        <taxon>Pterygota</taxon>
        <taxon>Neoptera</taxon>
        <taxon>Endopterygota</taxon>
        <taxon>Coleoptera</taxon>
        <taxon>Polyphaga</taxon>
        <taxon>Cucujiformia</taxon>
        <taxon>Chrysomeloidea</taxon>
        <taxon>Chrysomelidae</taxon>
        <taxon>Bruchinae</taxon>
        <taxon>Bruchini</taxon>
        <taxon>Acanthoscelides</taxon>
    </lineage>
</organism>
<sequence>MYAVARKTCCRSCFDCSENIQCRRTVQKRCQKVLAKKGKSQVGVIASGERGVNTTFVSCASAAGQYVAPMVIFKRKRMAPELADGAPPGSLVEISDTGYTNADLFVTWLQHFIAAVTPSKEDRVLLVLDGHTTHSRDLAAIEMARENGVIILQLPGHTTHRLQPLDVAVFKPFQVYYDQRRKQKAVAESKDADDTPSSDDDVPLALLVEKPKSCATSETQPPDASFEDILPIPNSPGNQKNASKRAQAAKVLTSTPHKDELKAKQSTIEEKKNRNSQWPTGKKVKRKNASYGSNDVVVKIVED</sequence>
<proteinExistence type="predicted"/>
<dbReference type="AlphaFoldDB" id="A0A9P0PPJ2"/>
<feature type="region of interest" description="Disordered" evidence="1">
    <location>
        <begin position="212"/>
        <end position="292"/>
    </location>
</feature>
<comment type="caution">
    <text evidence="3">The sequence shown here is derived from an EMBL/GenBank/DDBJ whole genome shotgun (WGS) entry which is preliminary data.</text>
</comment>
<keyword evidence="4" id="KW-1185">Reference proteome</keyword>
<dbReference type="Proteomes" id="UP001152888">
    <property type="component" value="Unassembled WGS sequence"/>
</dbReference>
<gene>
    <name evidence="3" type="ORF">ACAOBT_LOCUS20673</name>
</gene>
<dbReference type="GO" id="GO:0003677">
    <property type="term" value="F:DNA binding"/>
    <property type="evidence" value="ECO:0007669"/>
    <property type="project" value="TreeGrafter"/>
</dbReference>
<evidence type="ECO:0000259" key="2">
    <source>
        <dbReference type="Pfam" id="PF03184"/>
    </source>
</evidence>
<dbReference type="OrthoDB" id="6750291at2759"/>
<evidence type="ECO:0000256" key="1">
    <source>
        <dbReference type="SAM" id="MobiDB-lite"/>
    </source>
</evidence>
<dbReference type="PANTHER" id="PTHR19303">
    <property type="entry name" value="TRANSPOSON"/>
    <property type="match status" value="1"/>
</dbReference>
<evidence type="ECO:0000313" key="4">
    <source>
        <dbReference type="Proteomes" id="UP001152888"/>
    </source>
</evidence>